<dbReference type="PANTHER" id="PTHR38339:SF1">
    <property type="entry name" value="TRANSGLUTAMINASE-LIKE DOMAIN-CONTAINING PROTEIN"/>
    <property type="match status" value="1"/>
</dbReference>
<keyword evidence="3" id="KW-1185">Reference proteome</keyword>
<dbReference type="PROSITE" id="PS51318">
    <property type="entry name" value="TAT"/>
    <property type="match status" value="1"/>
</dbReference>
<accession>A0ABV7GLM6</accession>
<dbReference type="InterPro" id="IPR038765">
    <property type="entry name" value="Papain-like_cys_pep_sf"/>
</dbReference>
<feature type="domain" description="Transglutaminase-like" evidence="1">
    <location>
        <begin position="202"/>
        <end position="277"/>
    </location>
</feature>
<dbReference type="InterPro" id="IPR006311">
    <property type="entry name" value="TAT_signal"/>
</dbReference>
<dbReference type="EMBL" id="JBHRTB010000010">
    <property type="protein sequence ID" value="MFC3142503.1"/>
    <property type="molecule type" value="Genomic_DNA"/>
</dbReference>
<evidence type="ECO:0000313" key="3">
    <source>
        <dbReference type="Proteomes" id="UP001595632"/>
    </source>
</evidence>
<dbReference type="InterPro" id="IPR002931">
    <property type="entry name" value="Transglutaminase-like"/>
</dbReference>
<comment type="caution">
    <text evidence="2">The sequence shown here is derived from an EMBL/GenBank/DDBJ whole genome shotgun (WGS) entry which is preliminary data.</text>
</comment>
<gene>
    <name evidence="2" type="ORF">ACFOGP_07275</name>
</gene>
<proteinExistence type="predicted"/>
<protein>
    <submittedName>
        <fullName evidence="2">Transglutaminase-like domain-containing protein</fullName>
    </submittedName>
</protein>
<organism evidence="2 3">
    <name type="scientific">Psychromarinibacter halotolerans</name>
    <dbReference type="NCBI Taxonomy" id="1775175"/>
    <lineage>
        <taxon>Bacteria</taxon>
        <taxon>Pseudomonadati</taxon>
        <taxon>Pseudomonadota</taxon>
        <taxon>Alphaproteobacteria</taxon>
        <taxon>Rhodobacterales</taxon>
        <taxon>Paracoccaceae</taxon>
        <taxon>Psychromarinibacter</taxon>
    </lineage>
</organism>
<evidence type="ECO:0000313" key="2">
    <source>
        <dbReference type="EMBL" id="MFC3142503.1"/>
    </source>
</evidence>
<evidence type="ECO:0000259" key="1">
    <source>
        <dbReference type="SMART" id="SM00460"/>
    </source>
</evidence>
<dbReference type="Proteomes" id="UP001595632">
    <property type="component" value="Unassembled WGS sequence"/>
</dbReference>
<dbReference type="SMART" id="SM00460">
    <property type="entry name" value="TGc"/>
    <property type="match status" value="1"/>
</dbReference>
<name>A0ABV7GLM6_9RHOB</name>
<reference evidence="3" key="1">
    <citation type="journal article" date="2019" name="Int. J. Syst. Evol. Microbiol.">
        <title>The Global Catalogue of Microorganisms (GCM) 10K type strain sequencing project: providing services to taxonomists for standard genome sequencing and annotation.</title>
        <authorList>
            <consortium name="The Broad Institute Genomics Platform"/>
            <consortium name="The Broad Institute Genome Sequencing Center for Infectious Disease"/>
            <person name="Wu L."/>
            <person name="Ma J."/>
        </authorList>
    </citation>
    <scope>NUCLEOTIDE SEQUENCE [LARGE SCALE GENOMIC DNA]</scope>
    <source>
        <strain evidence="3">KCTC 52366</strain>
    </source>
</reference>
<dbReference type="RefSeq" id="WP_275635107.1">
    <property type="nucleotide sequence ID" value="NZ_JARGYD010000019.1"/>
</dbReference>
<sequence length="364" mass="38571">MILDRRTFLLASVAAVGAGLLPSIGRAAAGYAPRPTGWRAFSLTTKVDLPRAGAPAQAWVPVPSLTADDWFRPGDTTFTTTADRARLVMDDAQGIAFVHAEWDAGDTPATLEVVSRAATQSRAVPLEPTGAALSDAERARQTAPTDLIPTDGIVRETALMITDGLSDDLAKAQAIYQWVIESTERNPETRGCGLGDVASMLTLGDLTGKCADLNALYVGLARAAGLPARDLYGLRVAPSAFGYKSLGAGSETVTKAQHCRAEVFVDGIGWIPTDPADVRKVVLEEPPKTLTLADPEVQDVRAALFGAAEGNWLVYNDAHDVVLPGSSAGTLPFLMYPHAEIDGVEQDELSPDDFAYTITAREIV</sequence>
<dbReference type="Gene3D" id="3.10.620.30">
    <property type="match status" value="1"/>
</dbReference>
<dbReference type="Pfam" id="PF01841">
    <property type="entry name" value="Transglut_core"/>
    <property type="match status" value="1"/>
</dbReference>
<dbReference type="PANTHER" id="PTHR38339">
    <property type="entry name" value="TRANSGLUTAMINASE DOMAIN PROTEIN"/>
    <property type="match status" value="1"/>
</dbReference>
<dbReference type="SUPFAM" id="SSF54001">
    <property type="entry name" value="Cysteine proteinases"/>
    <property type="match status" value="1"/>
</dbReference>